<dbReference type="Proteomes" id="UP000195402">
    <property type="component" value="Unassembled WGS sequence"/>
</dbReference>
<name>A0A200RCP0_MACCD</name>
<dbReference type="Pfam" id="PF02458">
    <property type="entry name" value="Transferase"/>
    <property type="match status" value="1"/>
</dbReference>
<comment type="caution">
    <text evidence="4">The sequence shown here is derived from an EMBL/GenBank/DDBJ whole genome shotgun (WGS) entry which is preliminary data.</text>
</comment>
<keyword evidence="2 4" id="KW-0808">Transferase</keyword>
<dbReference type="Gene3D" id="3.30.559.10">
    <property type="entry name" value="Chloramphenicol acetyltransferase-like domain"/>
    <property type="match status" value="2"/>
</dbReference>
<dbReference type="AlphaFoldDB" id="A0A200RCP0"/>
<dbReference type="OrthoDB" id="671439at2759"/>
<dbReference type="STRING" id="56857.A0A200RCP0"/>
<dbReference type="EMBL" id="MVGT01000078">
    <property type="protein sequence ID" value="OVA20485.1"/>
    <property type="molecule type" value="Genomic_DNA"/>
</dbReference>
<dbReference type="InParanoid" id="A0A200RCP0"/>
<evidence type="ECO:0000313" key="4">
    <source>
        <dbReference type="EMBL" id="OVA20485.1"/>
    </source>
</evidence>
<dbReference type="PANTHER" id="PTHR31623">
    <property type="entry name" value="F21J9.9"/>
    <property type="match status" value="1"/>
</dbReference>
<dbReference type="PANTHER" id="PTHR31623:SF17">
    <property type="entry name" value="F21J9.9"/>
    <property type="match status" value="1"/>
</dbReference>
<organism evidence="4 5">
    <name type="scientific">Macleaya cordata</name>
    <name type="common">Five-seeded plume-poppy</name>
    <name type="synonym">Bocconia cordata</name>
    <dbReference type="NCBI Taxonomy" id="56857"/>
    <lineage>
        <taxon>Eukaryota</taxon>
        <taxon>Viridiplantae</taxon>
        <taxon>Streptophyta</taxon>
        <taxon>Embryophyta</taxon>
        <taxon>Tracheophyta</taxon>
        <taxon>Spermatophyta</taxon>
        <taxon>Magnoliopsida</taxon>
        <taxon>Ranunculales</taxon>
        <taxon>Papaveraceae</taxon>
        <taxon>Papaveroideae</taxon>
        <taxon>Macleaya</taxon>
    </lineage>
</organism>
<comment type="similarity">
    <text evidence="1">Belongs to the plant acyltransferase family.</text>
</comment>
<evidence type="ECO:0000313" key="5">
    <source>
        <dbReference type="Proteomes" id="UP000195402"/>
    </source>
</evidence>
<protein>
    <submittedName>
        <fullName evidence="4">Transferase</fullName>
    </submittedName>
</protein>
<gene>
    <name evidence="4" type="ORF">BVC80_1065g31</name>
</gene>
<evidence type="ECO:0000256" key="1">
    <source>
        <dbReference type="ARBA" id="ARBA00009861"/>
    </source>
</evidence>
<sequence length="451" mass="50614">MEMKVEVVSKETIKPSSPTPLHLRIFNLSFLDQIAPTIYVPIVLFYTNDGDADDTKVTEASRLDVIKNSLSETLTRYYPLAGRIKDEDSLVECNDEGVDYLEAKVHNTRLFQHIQHPDVQVLKQFLPCQPYGSEYQSELYSKVLLAIQVNVFDCGGIVIGVCMSHKVADASSLSNFVYDWAATARGATEQIKGSPLLDLPTLFPKVDLMGFTRPSGIKNEELLVTKKFVFEGSKIAELKKTSGRIYDNIQEYPTRVEAVSAFIWKRFMDLDQAKEGVAASETRVYAGTQAVNIRARMVPPLSTNTFGNIYTTAVALSIIKNADDQGEKDSQYPILVGQIREAVKKIDSEHIRKLQSTDAYLNYMKQRAKIVSSGQASTVMFHFSSWCRFPLYEADFGWGKPTWVTTAPLPYENVVVLVDTKSGDGIEAWVNMTKEDMAEFERDKELLAFAS</sequence>
<dbReference type="GO" id="GO:0016746">
    <property type="term" value="F:acyltransferase activity"/>
    <property type="evidence" value="ECO:0007669"/>
    <property type="project" value="UniProtKB-KW"/>
</dbReference>
<accession>A0A200RCP0</accession>
<keyword evidence="5" id="KW-1185">Reference proteome</keyword>
<keyword evidence="3" id="KW-0012">Acyltransferase</keyword>
<evidence type="ECO:0000256" key="2">
    <source>
        <dbReference type="ARBA" id="ARBA00022679"/>
    </source>
</evidence>
<reference evidence="4 5" key="1">
    <citation type="journal article" date="2017" name="Mol. Plant">
        <title>The Genome of Medicinal Plant Macleaya cordata Provides New Insights into Benzylisoquinoline Alkaloids Metabolism.</title>
        <authorList>
            <person name="Liu X."/>
            <person name="Liu Y."/>
            <person name="Huang P."/>
            <person name="Ma Y."/>
            <person name="Qing Z."/>
            <person name="Tang Q."/>
            <person name="Cao H."/>
            <person name="Cheng P."/>
            <person name="Zheng Y."/>
            <person name="Yuan Z."/>
            <person name="Zhou Y."/>
            <person name="Liu J."/>
            <person name="Tang Z."/>
            <person name="Zhuo Y."/>
            <person name="Zhang Y."/>
            <person name="Yu L."/>
            <person name="Huang J."/>
            <person name="Yang P."/>
            <person name="Peng Q."/>
            <person name="Zhang J."/>
            <person name="Jiang W."/>
            <person name="Zhang Z."/>
            <person name="Lin K."/>
            <person name="Ro D.K."/>
            <person name="Chen X."/>
            <person name="Xiong X."/>
            <person name="Shang Y."/>
            <person name="Huang S."/>
            <person name="Zeng J."/>
        </authorList>
    </citation>
    <scope>NUCLEOTIDE SEQUENCE [LARGE SCALE GENOMIC DNA]</scope>
    <source>
        <strain evidence="5">cv. BLH2017</strain>
        <tissue evidence="4">Root</tissue>
    </source>
</reference>
<dbReference type="OMA" id="ICRANAM"/>
<dbReference type="InterPro" id="IPR023213">
    <property type="entry name" value="CAT-like_dom_sf"/>
</dbReference>
<evidence type="ECO:0000256" key="3">
    <source>
        <dbReference type="ARBA" id="ARBA00023315"/>
    </source>
</evidence>
<proteinExistence type="inferred from homology"/>